<evidence type="ECO:0000313" key="3">
    <source>
        <dbReference type="Proteomes" id="UP000011087"/>
    </source>
</evidence>
<organism evidence="1">
    <name type="scientific">Guillardia theta (strain CCMP2712)</name>
    <name type="common">Cryptophyte</name>
    <dbReference type="NCBI Taxonomy" id="905079"/>
    <lineage>
        <taxon>Eukaryota</taxon>
        <taxon>Cryptophyceae</taxon>
        <taxon>Pyrenomonadales</taxon>
        <taxon>Geminigeraceae</taxon>
        <taxon>Guillardia</taxon>
    </lineage>
</organism>
<dbReference type="GeneID" id="17293788"/>
<sequence length="351" mass="39168">MRVMELTSIQEALDKVLFGKHHEVIIIPDDEDNVVHGVLRAVKSKYKVFVKPGTHSWRGFIPLPFKSTMHLFAAGEDSTFQVEDRKVAGKVTLVGRWGSFLNLTLSWRKGTESRPTEEGEAADTFRSCLLIYGSPWLIENCECLSSGGVSMAVCGFGQATCRSCRMGGIEKEFPASCALFVNQGAKLLFKSSVAKYSAFGLYMDGVSLEEANSFATFEERSASIALVFMTIPLLSGVCLRGNAKVALWSSSMKQNMQSSLRVFANEYTDVELEDLESTDGKLWEDNNRPRRLVEKTVRWQPCEEVKSLLVDMYARMSEMSVTPPCLSHSSTGLKKEEVLELCDEESIEEMK</sequence>
<dbReference type="HOGENOM" id="CLU_790952_0_0_1"/>
<dbReference type="AlphaFoldDB" id="L1ILF8"/>
<reference evidence="2" key="3">
    <citation type="submission" date="2016-03" db="UniProtKB">
        <authorList>
            <consortium name="EnsemblProtists"/>
        </authorList>
    </citation>
    <scope>IDENTIFICATION</scope>
</reference>
<evidence type="ECO:0000313" key="1">
    <source>
        <dbReference type="EMBL" id="EKX37081.1"/>
    </source>
</evidence>
<reference evidence="1 3" key="1">
    <citation type="journal article" date="2012" name="Nature">
        <title>Algal genomes reveal evolutionary mosaicism and the fate of nucleomorphs.</title>
        <authorList>
            <consortium name="DOE Joint Genome Institute"/>
            <person name="Curtis B.A."/>
            <person name="Tanifuji G."/>
            <person name="Burki F."/>
            <person name="Gruber A."/>
            <person name="Irimia M."/>
            <person name="Maruyama S."/>
            <person name="Arias M.C."/>
            <person name="Ball S.G."/>
            <person name="Gile G.H."/>
            <person name="Hirakawa Y."/>
            <person name="Hopkins J.F."/>
            <person name="Kuo A."/>
            <person name="Rensing S.A."/>
            <person name="Schmutz J."/>
            <person name="Symeonidi A."/>
            <person name="Elias M."/>
            <person name="Eveleigh R.J."/>
            <person name="Herman E.K."/>
            <person name="Klute M.J."/>
            <person name="Nakayama T."/>
            <person name="Obornik M."/>
            <person name="Reyes-Prieto A."/>
            <person name="Armbrust E.V."/>
            <person name="Aves S.J."/>
            <person name="Beiko R.G."/>
            <person name="Coutinho P."/>
            <person name="Dacks J.B."/>
            <person name="Durnford D.G."/>
            <person name="Fast N.M."/>
            <person name="Green B.R."/>
            <person name="Grisdale C.J."/>
            <person name="Hempel F."/>
            <person name="Henrissat B."/>
            <person name="Hoppner M.P."/>
            <person name="Ishida K."/>
            <person name="Kim E."/>
            <person name="Koreny L."/>
            <person name="Kroth P.G."/>
            <person name="Liu Y."/>
            <person name="Malik S.B."/>
            <person name="Maier U.G."/>
            <person name="McRose D."/>
            <person name="Mock T."/>
            <person name="Neilson J.A."/>
            <person name="Onodera N.T."/>
            <person name="Poole A.M."/>
            <person name="Pritham E.J."/>
            <person name="Richards T.A."/>
            <person name="Rocap G."/>
            <person name="Roy S.W."/>
            <person name="Sarai C."/>
            <person name="Schaack S."/>
            <person name="Shirato S."/>
            <person name="Slamovits C.H."/>
            <person name="Spencer D.F."/>
            <person name="Suzuki S."/>
            <person name="Worden A.Z."/>
            <person name="Zauner S."/>
            <person name="Barry K."/>
            <person name="Bell C."/>
            <person name="Bharti A.K."/>
            <person name="Crow J.A."/>
            <person name="Grimwood J."/>
            <person name="Kramer R."/>
            <person name="Lindquist E."/>
            <person name="Lucas S."/>
            <person name="Salamov A."/>
            <person name="McFadden G.I."/>
            <person name="Lane C.E."/>
            <person name="Keeling P.J."/>
            <person name="Gray M.W."/>
            <person name="Grigoriev I.V."/>
            <person name="Archibald J.M."/>
        </authorList>
    </citation>
    <scope>NUCLEOTIDE SEQUENCE</scope>
    <source>
        <strain evidence="1 3">CCMP2712</strain>
    </source>
</reference>
<accession>L1ILF8</accession>
<dbReference type="Proteomes" id="UP000011087">
    <property type="component" value="Unassembled WGS sequence"/>
</dbReference>
<dbReference type="PaxDb" id="55529-EKX37081"/>
<name>L1ILF8_GUITC</name>
<gene>
    <name evidence="1" type="ORF">GUITHDRAFT_116805</name>
</gene>
<dbReference type="RefSeq" id="XP_005824061.1">
    <property type="nucleotide sequence ID" value="XM_005824004.1"/>
</dbReference>
<dbReference type="EnsemblProtists" id="EKX37081">
    <property type="protein sequence ID" value="EKX37081"/>
    <property type="gene ID" value="GUITHDRAFT_116805"/>
</dbReference>
<evidence type="ECO:0000313" key="2">
    <source>
        <dbReference type="EnsemblProtists" id="EKX37081"/>
    </source>
</evidence>
<dbReference type="EMBL" id="JH993064">
    <property type="protein sequence ID" value="EKX37081.1"/>
    <property type="molecule type" value="Genomic_DNA"/>
</dbReference>
<proteinExistence type="predicted"/>
<reference evidence="3" key="2">
    <citation type="submission" date="2012-11" db="EMBL/GenBank/DDBJ databases">
        <authorList>
            <person name="Kuo A."/>
            <person name="Curtis B.A."/>
            <person name="Tanifuji G."/>
            <person name="Burki F."/>
            <person name="Gruber A."/>
            <person name="Irimia M."/>
            <person name="Maruyama S."/>
            <person name="Arias M.C."/>
            <person name="Ball S.G."/>
            <person name="Gile G.H."/>
            <person name="Hirakawa Y."/>
            <person name="Hopkins J.F."/>
            <person name="Rensing S.A."/>
            <person name="Schmutz J."/>
            <person name="Symeonidi A."/>
            <person name="Elias M."/>
            <person name="Eveleigh R.J."/>
            <person name="Herman E.K."/>
            <person name="Klute M.J."/>
            <person name="Nakayama T."/>
            <person name="Obornik M."/>
            <person name="Reyes-Prieto A."/>
            <person name="Armbrust E.V."/>
            <person name="Aves S.J."/>
            <person name="Beiko R.G."/>
            <person name="Coutinho P."/>
            <person name="Dacks J.B."/>
            <person name="Durnford D.G."/>
            <person name="Fast N.M."/>
            <person name="Green B.R."/>
            <person name="Grisdale C."/>
            <person name="Hempe F."/>
            <person name="Henrissat B."/>
            <person name="Hoppner M.P."/>
            <person name="Ishida K.-I."/>
            <person name="Kim E."/>
            <person name="Koreny L."/>
            <person name="Kroth P.G."/>
            <person name="Liu Y."/>
            <person name="Malik S.-B."/>
            <person name="Maier U.G."/>
            <person name="McRose D."/>
            <person name="Mock T."/>
            <person name="Neilson J.A."/>
            <person name="Onodera N.T."/>
            <person name="Poole A.M."/>
            <person name="Pritham E.J."/>
            <person name="Richards T.A."/>
            <person name="Rocap G."/>
            <person name="Roy S.W."/>
            <person name="Sarai C."/>
            <person name="Schaack S."/>
            <person name="Shirato S."/>
            <person name="Slamovits C.H."/>
            <person name="Spencer D.F."/>
            <person name="Suzuki S."/>
            <person name="Worden A.Z."/>
            <person name="Zauner S."/>
            <person name="Barry K."/>
            <person name="Bell C."/>
            <person name="Bharti A.K."/>
            <person name="Crow J.A."/>
            <person name="Grimwood J."/>
            <person name="Kramer R."/>
            <person name="Lindquist E."/>
            <person name="Lucas S."/>
            <person name="Salamov A."/>
            <person name="McFadden G.I."/>
            <person name="Lane C.E."/>
            <person name="Keeling P.J."/>
            <person name="Gray M.W."/>
            <person name="Grigoriev I.V."/>
            <person name="Archibald J.M."/>
        </authorList>
    </citation>
    <scope>NUCLEOTIDE SEQUENCE</scope>
    <source>
        <strain evidence="3">CCMP2712</strain>
    </source>
</reference>
<protein>
    <submittedName>
        <fullName evidence="1 2">Uncharacterized protein</fullName>
    </submittedName>
</protein>
<dbReference type="KEGG" id="gtt:GUITHDRAFT_116805"/>
<keyword evidence="3" id="KW-1185">Reference proteome</keyword>